<gene>
    <name evidence="2" type="ORF">CERZMDRAFT_87691</name>
</gene>
<dbReference type="AlphaFoldDB" id="A0A6A6F2B8"/>
<evidence type="ECO:0000313" key="2">
    <source>
        <dbReference type="EMBL" id="KAF2208618.1"/>
    </source>
</evidence>
<accession>A0A6A6F2B8</accession>
<organism evidence="2 3">
    <name type="scientific">Cercospora zeae-maydis SCOH1-5</name>
    <dbReference type="NCBI Taxonomy" id="717836"/>
    <lineage>
        <taxon>Eukaryota</taxon>
        <taxon>Fungi</taxon>
        <taxon>Dikarya</taxon>
        <taxon>Ascomycota</taxon>
        <taxon>Pezizomycotina</taxon>
        <taxon>Dothideomycetes</taxon>
        <taxon>Dothideomycetidae</taxon>
        <taxon>Mycosphaerellales</taxon>
        <taxon>Mycosphaerellaceae</taxon>
        <taxon>Cercospora</taxon>
    </lineage>
</organism>
<keyword evidence="3" id="KW-1185">Reference proteome</keyword>
<reference evidence="2" key="1">
    <citation type="journal article" date="2020" name="Stud. Mycol.">
        <title>101 Dothideomycetes genomes: a test case for predicting lifestyles and emergence of pathogens.</title>
        <authorList>
            <person name="Haridas S."/>
            <person name="Albert R."/>
            <person name="Binder M."/>
            <person name="Bloem J."/>
            <person name="Labutti K."/>
            <person name="Salamov A."/>
            <person name="Andreopoulos B."/>
            <person name="Baker S."/>
            <person name="Barry K."/>
            <person name="Bills G."/>
            <person name="Bluhm B."/>
            <person name="Cannon C."/>
            <person name="Castanera R."/>
            <person name="Culley D."/>
            <person name="Daum C."/>
            <person name="Ezra D."/>
            <person name="Gonzalez J."/>
            <person name="Henrissat B."/>
            <person name="Kuo A."/>
            <person name="Liang C."/>
            <person name="Lipzen A."/>
            <person name="Lutzoni F."/>
            <person name="Magnuson J."/>
            <person name="Mondo S."/>
            <person name="Nolan M."/>
            <person name="Ohm R."/>
            <person name="Pangilinan J."/>
            <person name="Park H.-J."/>
            <person name="Ramirez L."/>
            <person name="Alfaro M."/>
            <person name="Sun H."/>
            <person name="Tritt A."/>
            <person name="Yoshinaga Y."/>
            <person name="Zwiers L.-H."/>
            <person name="Turgeon B."/>
            <person name="Goodwin S."/>
            <person name="Spatafora J."/>
            <person name="Crous P."/>
            <person name="Grigoriev I."/>
        </authorList>
    </citation>
    <scope>NUCLEOTIDE SEQUENCE</scope>
    <source>
        <strain evidence="2">SCOH1-5</strain>
    </source>
</reference>
<dbReference type="EMBL" id="ML992693">
    <property type="protein sequence ID" value="KAF2208618.1"/>
    <property type="molecule type" value="Genomic_DNA"/>
</dbReference>
<evidence type="ECO:0000256" key="1">
    <source>
        <dbReference type="SAM" id="MobiDB-lite"/>
    </source>
</evidence>
<dbReference type="Proteomes" id="UP000799539">
    <property type="component" value="Unassembled WGS sequence"/>
</dbReference>
<protein>
    <submittedName>
        <fullName evidence="2">Uncharacterized protein</fullName>
    </submittedName>
</protein>
<name>A0A6A6F2B8_9PEZI</name>
<feature type="compositionally biased region" description="Low complexity" evidence="1">
    <location>
        <begin position="118"/>
        <end position="135"/>
    </location>
</feature>
<feature type="region of interest" description="Disordered" evidence="1">
    <location>
        <begin position="66"/>
        <end position="168"/>
    </location>
</feature>
<evidence type="ECO:0000313" key="3">
    <source>
        <dbReference type="Proteomes" id="UP000799539"/>
    </source>
</evidence>
<proteinExistence type="predicted"/>
<feature type="compositionally biased region" description="Basic residues" evidence="1">
    <location>
        <begin position="66"/>
        <end position="77"/>
    </location>
</feature>
<sequence>MATWIVPWSSTAQPSPLALIKLGQRVEILAPIHPSLLAIAHCDCSHPPHCAARVSPIRADAYLPMRRRQQQQQHHHRPDTTRVEAATSAHGPDPARELVLRSSWGWATTNDEGRDSTTRAARSASPSAARTAPSAIDSRTSTDCGIRDTGGSTSPHQPRRIAHFHPPPSLLRFGSPAFRRGSTMHPYCVDERHTSVLPTRPDCQRGPHVLHAPYIDLMHQLSGLIVNSHASAPVRRLITTCSGLYAVEALSFSGLHVVRGRQPGNRSCPRSHFHLPARLQS</sequence>